<keyword evidence="6 8" id="KW-1133">Transmembrane helix</keyword>
<protein>
    <recommendedName>
        <fullName evidence="9">Wax synthase domain-containing protein</fullName>
    </recommendedName>
</protein>
<feature type="transmembrane region" description="Helical" evidence="8">
    <location>
        <begin position="6"/>
        <end position="25"/>
    </location>
</feature>
<dbReference type="GO" id="GO:0016020">
    <property type="term" value="C:membrane"/>
    <property type="evidence" value="ECO:0007669"/>
    <property type="project" value="UniProtKB-SubCell"/>
</dbReference>
<dbReference type="OrthoDB" id="1077582at2759"/>
<evidence type="ECO:0000256" key="7">
    <source>
        <dbReference type="ARBA" id="ARBA00023136"/>
    </source>
</evidence>
<reference evidence="10 11" key="1">
    <citation type="journal article" date="2012" name="Science">
        <title>The Paleozoic origin of enzymatic lignin decomposition reconstructed from 31 fungal genomes.</title>
        <authorList>
            <person name="Floudas D."/>
            <person name="Binder M."/>
            <person name="Riley R."/>
            <person name="Barry K."/>
            <person name="Blanchette R.A."/>
            <person name="Henrissat B."/>
            <person name="Martinez A.T."/>
            <person name="Otillar R."/>
            <person name="Spatafora J.W."/>
            <person name="Yadav J.S."/>
            <person name="Aerts A."/>
            <person name="Benoit I."/>
            <person name="Boyd A."/>
            <person name="Carlson A."/>
            <person name="Copeland A."/>
            <person name="Coutinho P.M."/>
            <person name="de Vries R.P."/>
            <person name="Ferreira P."/>
            <person name="Findley K."/>
            <person name="Foster B."/>
            <person name="Gaskell J."/>
            <person name="Glotzer D."/>
            <person name="Gorecki P."/>
            <person name="Heitman J."/>
            <person name="Hesse C."/>
            <person name="Hori C."/>
            <person name="Igarashi K."/>
            <person name="Jurgens J.A."/>
            <person name="Kallen N."/>
            <person name="Kersten P."/>
            <person name="Kohler A."/>
            <person name="Kuees U."/>
            <person name="Kumar T.K.A."/>
            <person name="Kuo A."/>
            <person name="LaButti K."/>
            <person name="Larrondo L.F."/>
            <person name="Lindquist E."/>
            <person name="Ling A."/>
            <person name="Lombard V."/>
            <person name="Lucas S."/>
            <person name="Lundell T."/>
            <person name="Martin R."/>
            <person name="McLaughlin D.J."/>
            <person name="Morgenstern I."/>
            <person name="Morin E."/>
            <person name="Murat C."/>
            <person name="Nagy L.G."/>
            <person name="Nolan M."/>
            <person name="Ohm R.A."/>
            <person name="Patyshakuliyeva A."/>
            <person name="Rokas A."/>
            <person name="Ruiz-Duenas F.J."/>
            <person name="Sabat G."/>
            <person name="Salamov A."/>
            <person name="Samejima M."/>
            <person name="Schmutz J."/>
            <person name="Slot J.C."/>
            <person name="St John F."/>
            <person name="Stenlid J."/>
            <person name="Sun H."/>
            <person name="Sun S."/>
            <person name="Syed K."/>
            <person name="Tsang A."/>
            <person name="Wiebenga A."/>
            <person name="Young D."/>
            <person name="Pisabarro A."/>
            <person name="Eastwood D.C."/>
            <person name="Martin F."/>
            <person name="Cullen D."/>
            <person name="Grigoriev I.V."/>
            <person name="Hibbett D.S."/>
        </authorList>
    </citation>
    <scope>NUCLEOTIDE SEQUENCE [LARGE SCALE GENOMIC DNA]</scope>
    <source>
        <strain evidence="10 11">DJM-731 SS1</strain>
    </source>
</reference>
<evidence type="ECO:0000256" key="6">
    <source>
        <dbReference type="ARBA" id="ARBA00022989"/>
    </source>
</evidence>
<accession>M5FZF3</accession>
<evidence type="ECO:0000259" key="9">
    <source>
        <dbReference type="Pfam" id="PF13813"/>
    </source>
</evidence>
<comment type="subcellular location">
    <subcellularLocation>
        <location evidence="1">Membrane</location>
        <topology evidence="1">Multi-pass membrane protein</topology>
    </subcellularLocation>
</comment>
<evidence type="ECO:0000313" key="10">
    <source>
        <dbReference type="EMBL" id="EJT96882.1"/>
    </source>
</evidence>
<evidence type="ECO:0000256" key="5">
    <source>
        <dbReference type="ARBA" id="ARBA00022692"/>
    </source>
</evidence>
<keyword evidence="7 8" id="KW-0472">Membrane</keyword>
<dbReference type="HOGENOM" id="CLU_032731_1_0_1"/>
<dbReference type="InterPro" id="IPR044851">
    <property type="entry name" value="Wax_synthase"/>
</dbReference>
<dbReference type="OMA" id="KWAVALC"/>
<keyword evidence="5 8" id="KW-0812">Transmembrane</keyword>
<dbReference type="GeneID" id="63685905"/>
<organism evidence="10 11">
    <name type="scientific">Dacryopinax primogenitus (strain DJM 731)</name>
    <name type="common">Brown rot fungus</name>
    <dbReference type="NCBI Taxonomy" id="1858805"/>
    <lineage>
        <taxon>Eukaryota</taxon>
        <taxon>Fungi</taxon>
        <taxon>Dikarya</taxon>
        <taxon>Basidiomycota</taxon>
        <taxon>Agaricomycotina</taxon>
        <taxon>Dacrymycetes</taxon>
        <taxon>Dacrymycetales</taxon>
        <taxon>Dacrymycetaceae</taxon>
        <taxon>Dacryopinax</taxon>
    </lineage>
</organism>
<feature type="domain" description="Wax synthase" evidence="9">
    <location>
        <begin position="224"/>
        <end position="311"/>
    </location>
</feature>
<evidence type="ECO:0000256" key="3">
    <source>
        <dbReference type="ARBA" id="ARBA00007282"/>
    </source>
</evidence>
<name>M5FZF3_DACPD</name>
<comment type="pathway">
    <text evidence="2">Secondary metabolite biosynthesis.</text>
</comment>
<dbReference type="RefSeq" id="XP_040623780.1">
    <property type="nucleotide sequence ID" value="XM_040770843.1"/>
</dbReference>
<dbReference type="PANTHER" id="PTHR31595">
    <property type="entry name" value="LONG-CHAIN-ALCOHOL O-FATTY-ACYLTRANSFERASE 3-RELATED"/>
    <property type="match status" value="1"/>
</dbReference>
<dbReference type="GO" id="GO:0006629">
    <property type="term" value="P:lipid metabolic process"/>
    <property type="evidence" value="ECO:0007669"/>
    <property type="project" value="InterPro"/>
</dbReference>
<evidence type="ECO:0000256" key="8">
    <source>
        <dbReference type="SAM" id="Phobius"/>
    </source>
</evidence>
<keyword evidence="11" id="KW-1185">Reference proteome</keyword>
<feature type="transmembrane region" description="Helical" evidence="8">
    <location>
        <begin position="37"/>
        <end position="57"/>
    </location>
</feature>
<dbReference type="STRING" id="1858805.M5FZF3"/>
<comment type="similarity">
    <text evidence="3">Belongs to the wax synthase family.</text>
</comment>
<dbReference type="PANTHER" id="PTHR31595:SF57">
    <property type="entry name" value="OS04G0481900 PROTEIN"/>
    <property type="match status" value="1"/>
</dbReference>
<feature type="transmembrane region" description="Helical" evidence="8">
    <location>
        <begin position="192"/>
        <end position="219"/>
    </location>
</feature>
<feature type="transmembrane region" description="Helical" evidence="8">
    <location>
        <begin position="63"/>
        <end position="82"/>
    </location>
</feature>
<gene>
    <name evidence="10" type="ORF">DACRYDRAFT_119709</name>
</gene>
<dbReference type="AlphaFoldDB" id="M5FZF3"/>
<feature type="transmembrane region" description="Helical" evidence="8">
    <location>
        <begin position="279"/>
        <end position="297"/>
    </location>
</feature>
<dbReference type="InterPro" id="IPR032805">
    <property type="entry name" value="Wax_synthase_dom"/>
</dbReference>
<evidence type="ECO:0000256" key="2">
    <source>
        <dbReference type="ARBA" id="ARBA00005179"/>
    </source>
</evidence>
<dbReference type="EMBL" id="JH795879">
    <property type="protein sequence ID" value="EJT96882.1"/>
    <property type="molecule type" value="Genomic_DNA"/>
</dbReference>
<dbReference type="Proteomes" id="UP000030653">
    <property type="component" value="Unassembled WGS sequence"/>
</dbReference>
<evidence type="ECO:0000313" key="11">
    <source>
        <dbReference type="Proteomes" id="UP000030653"/>
    </source>
</evidence>
<keyword evidence="4" id="KW-0808">Transferase</keyword>
<sequence>MVKQLDVLLISLHLLPELLAFAVLSSKTLCQPRSSRFVIWLTSIPIYLYLALFTSTGTPSLDYFLGQFCVVRILSLLDFLVITDARRDLWRADDHDSVKFADLGSPLARAEWAIGLLFLNPRGIGWNFEPRHALPPHPEEGRLDFVLRQAQRGVLAFLWFDLMGTIARTDTALQVGGSVLNQGLGGRAMYTVWWFTTVSSGFIVSHSMLAAFSVGLGIYQPSDWPNLFGGVKYMYTLRKFWGRGWHHNLRRFLVSTADFLTLQVLHLQPSSQLASYSQLYLAFLLSGLVHFCGSYALLRSPSLALSTLQFFALQPLVITLEDGAIALGKRLGISPGVDVRILGYTWTAACLTVMAPYWLDPLVHAGLADPGEQKSFSVVQGLWRGEWFAPVRR</sequence>
<dbReference type="Pfam" id="PF13813">
    <property type="entry name" value="MBOAT_2"/>
    <property type="match status" value="1"/>
</dbReference>
<proteinExistence type="inferred from homology"/>
<evidence type="ECO:0000256" key="4">
    <source>
        <dbReference type="ARBA" id="ARBA00022679"/>
    </source>
</evidence>
<evidence type="ECO:0000256" key="1">
    <source>
        <dbReference type="ARBA" id="ARBA00004141"/>
    </source>
</evidence>
<dbReference type="GO" id="GO:0008374">
    <property type="term" value="F:O-acyltransferase activity"/>
    <property type="evidence" value="ECO:0007669"/>
    <property type="project" value="InterPro"/>
</dbReference>